<evidence type="ECO:0000256" key="4">
    <source>
        <dbReference type="ARBA" id="ARBA00023054"/>
    </source>
</evidence>
<feature type="compositionally biased region" description="Basic residues" evidence="14">
    <location>
        <begin position="20"/>
        <end position="37"/>
    </location>
</feature>
<evidence type="ECO:0000313" key="16">
    <source>
        <dbReference type="EMBL" id="KAH0811203.1"/>
    </source>
</evidence>
<dbReference type="GO" id="GO:0060285">
    <property type="term" value="P:cilium-dependent cell motility"/>
    <property type="evidence" value="ECO:0007669"/>
    <property type="project" value="TreeGrafter"/>
</dbReference>
<evidence type="ECO:0000313" key="17">
    <source>
        <dbReference type="Proteomes" id="UP000719412"/>
    </source>
</evidence>
<evidence type="ECO:0000256" key="6">
    <source>
        <dbReference type="ARBA" id="ARBA00023212"/>
    </source>
</evidence>
<dbReference type="PANTHER" id="PTHR21625:SF0">
    <property type="entry name" value="DYNEIN REGULATORY COMPLEX SUBUNIT 2"/>
    <property type="match status" value="1"/>
</dbReference>
<evidence type="ECO:0000256" key="2">
    <source>
        <dbReference type="ARBA" id="ARBA00022490"/>
    </source>
</evidence>
<evidence type="ECO:0000256" key="11">
    <source>
        <dbReference type="ARBA" id="ARBA00041517"/>
    </source>
</evidence>
<dbReference type="Pfam" id="PF14772">
    <property type="entry name" value="NYD-SP28"/>
    <property type="match status" value="1"/>
</dbReference>
<keyword evidence="7" id="KW-0966">Cell projection</keyword>
<evidence type="ECO:0000256" key="9">
    <source>
        <dbReference type="ARBA" id="ARBA00038424"/>
    </source>
</evidence>
<organism evidence="16 17">
    <name type="scientific">Tenebrio molitor</name>
    <name type="common">Yellow mealworm beetle</name>
    <dbReference type="NCBI Taxonomy" id="7067"/>
    <lineage>
        <taxon>Eukaryota</taxon>
        <taxon>Metazoa</taxon>
        <taxon>Ecdysozoa</taxon>
        <taxon>Arthropoda</taxon>
        <taxon>Hexapoda</taxon>
        <taxon>Insecta</taxon>
        <taxon>Pterygota</taxon>
        <taxon>Neoptera</taxon>
        <taxon>Endopterygota</taxon>
        <taxon>Coleoptera</taxon>
        <taxon>Polyphaga</taxon>
        <taxon>Cucujiformia</taxon>
        <taxon>Tenebrionidae</taxon>
        <taxon>Tenebrio</taxon>
    </lineage>
</organism>
<dbReference type="InterPro" id="IPR039505">
    <property type="entry name" value="DRC1/2_N"/>
</dbReference>
<gene>
    <name evidence="16" type="ORF">GEV33_011590</name>
</gene>
<comment type="function">
    <text evidence="12">Component of the nexin-dynein regulatory complex (N-DRC), a key regulator of ciliary/flagellar motility which maintains the alignment and integrity of the distal axoneme and regulates microtubule sliding in motile axonemes. Plays a critical role in the assembly of N-DRC and also stabilizes the assembly of multiple inner dynein arms and radial spokes. Coassembles with DRC1 to form a central scaffold needed for assembly of the N-DRC and its attachment to the outer doublet microtubules.</text>
</comment>
<comment type="subcellular location">
    <subcellularLocation>
        <location evidence="1">Cytoplasm</location>
        <location evidence="1">Cytoskeleton</location>
        <location evidence="1">Flagellum axoneme</location>
    </subcellularLocation>
    <subcellularLocation>
        <location evidence="8">Cytoplasm</location>
        <location evidence="8">Cytoskeleton</location>
        <location evidence="8">Flagellum basal body</location>
    </subcellularLocation>
</comment>
<feature type="coiled-coil region" evidence="13">
    <location>
        <begin position="127"/>
        <end position="161"/>
    </location>
</feature>
<evidence type="ECO:0000256" key="14">
    <source>
        <dbReference type="SAM" id="MobiDB-lite"/>
    </source>
</evidence>
<dbReference type="AlphaFoldDB" id="A0A8J6HCI1"/>
<dbReference type="PANTHER" id="PTHR21625">
    <property type="entry name" value="NYD-SP28 PROTEIN"/>
    <property type="match status" value="1"/>
</dbReference>
<evidence type="ECO:0000256" key="10">
    <source>
        <dbReference type="ARBA" id="ARBA00040899"/>
    </source>
</evidence>
<keyword evidence="6" id="KW-0206">Cytoskeleton</keyword>
<dbReference type="GO" id="GO:0070286">
    <property type="term" value="P:axonemal dynein complex assembly"/>
    <property type="evidence" value="ECO:0007669"/>
    <property type="project" value="InterPro"/>
</dbReference>
<evidence type="ECO:0000256" key="3">
    <source>
        <dbReference type="ARBA" id="ARBA00022846"/>
    </source>
</evidence>
<dbReference type="GO" id="GO:0005858">
    <property type="term" value="C:axonemal dynein complex"/>
    <property type="evidence" value="ECO:0007669"/>
    <property type="project" value="InterPro"/>
</dbReference>
<keyword evidence="17" id="KW-1185">Reference proteome</keyword>
<dbReference type="EMBL" id="JABDTM020026973">
    <property type="protein sequence ID" value="KAH0811203.1"/>
    <property type="molecule type" value="Genomic_DNA"/>
</dbReference>
<evidence type="ECO:0000256" key="12">
    <source>
        <dbReference type="ARBA" id="ARBA00045865"/>
    </source>
</evidence>
<dbReference type="Proteomes" id="UP000719412">
    <property type="component" value="Unassembled WGS sequence"/>
</dbReference>
<evidence type="ECO:0000256" key="13">
    <source>
        <dbReference type="SAM" id="Coils"/>
    </source>
</evidence>
<evidence type="ECO:0000256" key="1">
    <source>
        <dbReference type="ARBA" id="ARBA00004611"/>
    </source>
</evidence>
<keyword evidence="4 13" id="KW-0175">Coiled coil</keyword>
<feature type="domain" description="Dynein regulatory complex protein 1/2 N-terminal" evidence="15">
    <location>
        <begin position="21"/>
        <end position="119"/>
    </location>
</feature>
<comment type="similarity">
    <text evidence="9">Belongs to the DRC2 family.</text>
</comment>
<dbReference type="GO" id="GO:0003352">
    <property type="term" value="P:regulation of cilium movement"/>
    <property type="evidence" value="ECO:0007669"/>
    <property type="project" value="TreeGrafter"/>
</dbReference>
<keyword evidence="2" id="KW-0963">Cytoplasm</keyword>
<feature type="compositionally biased region" description="Basic and acidic residues" evidence="14">
    <location>
        <begin position="10"/>
        <end position="19"/>
    </location>
</feature>
<accession>A0A8J6HCI1</accession>
<name>A0A8J6HCI1_TENMO</name>
<proteinExistence type="inferred from homology"/>
<keyword evidence="3" id="KW-0282">Flagellum</keyword>
<evidence type="ECO:0000259" key="15">
    <source>
        <dbReference type="Pfam" id="PF14772"/>
    </source>
</evidence>
<comment type="caution">
    <text evidence="16">The sequence shown here is derived from an EMBL/GenBank/DDBJ whole genome shotgun (WGS) entry which is preliminary data.</text>
</comment>
<evidence type="ECO:0000256" key="7">
    <source>
        <dbReference type="ARBA" id="ARBA00023273"/>
    </source>
</evidence>
<reference evidence="16" key="2">
    <citation type="submission" date="2021-08" db="EMBL/GenBank/DDBJ databases">
        <authorList>
            <person name="Eriksson T."/>
        </authorList>
    </citation>
    <scope>NUCLEOTIDE SEQUENCE</scope>
    <source>
        <strain evidence="16">Stoneville</strain>
        <tissue evidence="16">Whole head</tissue>
    </source>
</reference>
<evidence type="ECO:0000256" key="5">
    <source>
        <dbReference type="ARBA" id="ARBA00023069"/>
    </source>
</evidence>
<dbReference type="InterPro" id="IPR039750">
    <property type="entry name" value="DRC1/DRC2"/>
</dbReference>
<feature type="region of interest" description="Disordered" evidence="14">
    <location>
        <begin position="1"/>
        <end position="37"/>
    </location>
</feature>
<sequence length="504" mass="60837">MPPKKKHRHLSPEQRSELKKQKKLERKLRKAEKKKQLKRDHLAREVKYGQLTIQRYEKDWRAMLIKVALPRMRQELEFAWHNFERVVDCKDFTISLLMDELRDAEEQYMHNFRAHSENIDKLMGIYLDRLDELKLDYESEVALMEERCENELQDMKDVSNENLDYLKTMLYKLELDRKEHNRLKKGEYFSRLDEVDVKNQLLLQKLKAALETKYQNMFDEMKRFIKNYRKRIRDRKKEHNMLKEADDAIQELIAHQFKQIKRLYDIIRQLRQKYIDMKQTEGSKLLDLQAERQYFSYSFLTLRIKLENDKKDDFNKLVRLSECCAKAFDYLESLNKKGEMILTMAVVCRKLETKKEKILPFPLTNTLFPDITDLERDSIDDIEGVRPEMELFWQRLGQAFGVHYTLSREKKFLNEENELLIDTHNEYCERLLYPPIRPYTQTVAIPPKTVLINKILQIVLICTSQRYLEFCVVPTRQENTLEDLDKDADEQQQLNGIVFCFYSR</sequence>
<protein>
    <recommendedName>
        <fullName evidence="10">Dynein regulatory complex subunit 2</fullName>
    </recommendedName>
    <alternativeName>
        <fullName evidence="11">Coiled-coil domain-containing protein 65</fullName>
    </alternativeName>
</protein>
<evidence type="ECO:0000256" key="8">
    <source>
        <dbReference type="ARBA" id="ARBA00037841"/>
    </source>
</evidence>
<reference evidence="16" key="1">
    <citation type="journal article" date="2020" name="J Insects Food Feed">
        <title>The yellow mealworm (Tenebrio molitor) genome: a resource for the emerging insects as food and feed industry.</title>
        <authorList>
            <person name="Eriksson T."/>
            <person name="Andere A."/>
            <person name="Kelstrup H."/>
            <person name="Emery V."/>
            <person name="Picard C."/>
        </authorList>
    </citation>
    <scope>NUCLEOTIDE SEQUENCE</scope>
    <source>
        <strain evidence="16">Stoneville</strain>
        <tissue evidence="16">Whole head</tissue>
    </source>
</reference>
<keyword evidence="5" id="KW-0969">Cilium</keyword>